<feature type="region of interest" description="Disordered" evidence="1">
    <location>
        <begin position="172"/>
        <end position="200"/>
    </location>
</feature>
<proteinExistence type="predicted"/>
<evidence type="ECO:0000256" key="1">
    <source>
        <dbReference type="SAM" id="MobiDB-lite"/>
    </source>
</evidence>
<sequence>MMTRSNKMDFEQLYEIIFRIYTDCNVTEFPIDCFEVVRRCGYRIKRYSELTPKKKEACMRLSPDACIVKDTLYYQDQNIPERTRFSVMHELGHVFLQTPVEETADTFSSHILAPRIMIHKNGCQNAEQIHETFGLSYTASNRALSDYRQWFTGISRRSPRTPLAVEQKLESMFRPLPEEPASRPSRRRPAKKRLTKRQREMDERAAFFQEQRLIYGEDYVFHMLEEQWLCGNAP</sequence>
<accession>A0A413FAH1</accession>
<dbReference type="AlphaFoldDB" id="A0A413FAH1"/>
<feature type="compositionally biased region" description="Basic and acidic residues" evidence="1">
    <location>
        <begin position="172"/>
        <end position="181"/>
    </location>
</feature>
<name>A0A413FAH1_9FIRM</name>
<dbReference type="OrthoDB" id="9816277at2"/>
<protein>
    <submittedName>
        <fullName evidence="2">ImmA/IrrE family metallo-endopeptidase</fullName>
    </submittedName>
</protein>
<feature type="compositionally biased region" description="Basic residues" evidence="1">
    <location>
        <begin position="184"/>
        <end position="196"/>
    </location>
</feature>
<dbReference type="Gene3D" id="1.10.10.2910">
    <property type="match status" value="1"/>
</dbReference>
<gene>
    <name evidence="2" type="ORF">DWV29_20865</name>
</gene>
<dbReference type="EMBL" id="QSBM01000018">
    <property type="protein sequence ID" value="RGX25727.1"/>
    <property type="molecule type" value="Genomic_DNA"/>
</dbReference>
<organism evidence="2 3">
    <name type="scientific">Enterocloster asparagiformis</name>
    <dbReference type="NCBI Taxonomy" id="333367"/>
    <lineage>
        <taxon>Bacteria</taxon>
        <taxon>Bacillati</taxon>
        <taxon>Bacillota</taxon>
        <taxon>Clostridia</taxon>
        <taxon>Lachnospirales</taxon>
        <taxon>Lachnospiraceae</taxon>
        <taxon>Enterocloster</taxon>
    </lineage>
</organism>
<evidence type="ECO:0000313" key="3">
    <source>
        <dbReference type="Proteomes" id="UP000283880"/>
    </source>
</evidence>
<comment type="caution">
    <text evidence="2">The sequence shown here is derived from an EMBL/GenBank/DDBJ whole genome shotgun (WGS) entry which is preliminary data.</text>
</comment>
<dbReference type="Proteomes" id="UP000283880">
    <property type="component" value="Unassembled WGS sequence"/>
</dbReference>
<reference evidence="2 3" key="1">
    <citation type="submission" date="2018-08" db="EMBL/GenBank/DDBJ databases">
        <title>A genome reference for cultivated species of the human gut microbiota.</title>
        <authorList>
            <person name="Zou Y."/>
            <person name="Xue W."/>
            <person name="Luo G."/>
        </authorList>
    </citation>
    <scope>NUCLEOTIDE SEQUENCE [LARGE SCALE GENOMIC DNA]</scope>
    <source>
        <strain evidence="2 3">AF04-15</strain>
    </source>
</reference>
<evidence type="ECO:0000313" key="2">
    <source>
        <dbReference type="EMBL" id="RGX25727.1"/>
    </source>
</evidence>